<dbReference type="EMBL" id="NMUH01000135">
    <property type="protein sequence ID" value="MQL72566.1"/>
    <property type="molecule type" value="Genomic_DNA"/>
</dbReference>
<proteinExistence type="predicted"/>
<evidence type="ECO:0000313" key="2">
    <source>
        <dbReference type="EMBL" id="MQL72566.1"/>
    </source>
</evidence>
<feature type="compositionally biased region" description="Low complexity" evidence="1">
    <location>
        <begin position="218"/>
        <end position="235"/>
    </location>
</feature>
<name>A0A843TQW7_COLES</name>
<organism evidence="2 3">
    <name type="scientific">Colocasia esculenta</name>
    <name type="common">Wild taro</name>
    <name type="synonym">Arum esculentum</name>
    <dbReference type="NCBI Taxonomy" id="4460"/>
    <lineage>
        <taxon>Eukaryota</taxon>
        <taxon>Viridiplantae</taxon>
        <taxon>Streptophyta</taxon>
        <taxon>Embryophyta</taxon>
        <taxon>Tracheophyta</taxon>
        <taxon>Spermatophyta</taxon>
        <taxon>Magnoliopsida</taxon>
        <taxon>Liliopsida</taxon>
        <taxon>Araceae</taxon>
        <taxon>Aroideae</taxon>
        <taxon>Colocasieae</taxon>
        <taxon>Colocasia</taxon>
    </lineage>
</organism>
<dbReference type="AlphaFoldDB" id="A0A843TQW7"/>
<protein>
    <submittedName>
        <fullName evidence="2">Uncharacterized protein</fullName>
    </submittedName>
</protein>
<accession>A0A843TQW7</accession>
<dbReference type="Proteomes" id="UP000652761">
    <property type="component" value="Unassembled WGS sequence"/>
</dbReference>
<keyword evidence="3" id="KW-1185">Reference proteome</keyword>
<comment type="caution">
    <text evidence="2">The sequence shown here is derived from an EMBL/GenBank/DDBJ whole genome shotgun (WGS) entry which is preliminary data.</text>
</comment>
<evidence type="ECO:0000313" key="3">
    <source>
        <dbReference type="Proteomes" id="UP000652761"/>
    </source>
</evidence>
<sequence length="241" mass="27125">MAATWSRQIGLPRQGWVTPYPAAAFLSWQGWATRVRAEEGVVPFVQGTWSCRLERGGGGHSYEKAPMGLLFTWRRGTVVRPDYGGYCVYIVSYLALTRHEGLDPGRGHDEQSYEVFDRVVFPYHASCSFAFALPFVGETSQQRQGARQAAEMGRPFGSLDPSAATAKMRFSAWAEGAGRSESWLSSRVSPRCPRKGRSWRRCQQRSLWHSLRLHQQQQQRQVGSSSRSTILSRSSMQTGFP</sequence>
<evidence type="ECO:0000256" key="1">
    <source>
        <dbReference type="SAM" id="MobiDB-lite"/>
    </source>
</evidence>
<reference evidence="2" key="1">
    <citation type="submission" date="2017-07" db="EMBL/GenBank/DDBJ databases">
        <title>Taro Niue Genome Assembly and Annotation.</title>
        <authorList>
            <person name="Atibalentja N."/>
            <person name="Keating K."/>
            <person name="Fields C.J."/>
        </authorList>
    </citation>
    <scope>NUCLEOTIDE SEQUENCE</scope>
    <source>
        <strain evidence="2">Niue_2</strain>
        <tissue evidence="2">Leaf</tissue>
    </source>
</reference>
<gene>
    <name evidence="2" type="ORF">Taro_004899</name>
</gene>
<feature type="region of interest" description="Disordered" evidence="1">
    <location>
        <begin position="218"/>
        <end position="241"/>
    </location>
</feature>